<sequence length="108" mass="11614">MTVHGAVGSSPSRLPGARGGGPVPLRPSFESRRELLDLLRRYALYAETARVLDERAGRCTSPHLAAVLRERAAARRRAAERVLAELLREGATVVPRRPPGPGGSARGR</sequence>
<protein>
    <submittedName>
        <fullName evidence="2">Uncharacterized protein</fullName>
    </submittedName>
</protein>
<keyword evidence="3" id="KW-1185">Reference proteome</keyword>
<evidence type="ECO:0000313" key="2">
    <source>
        <dbReference type="EMBL" id="SET52925.1"/>
    </source>
</evidence>
<organism evidence="2 3">
    <name type="scientific">Geodermatophilus poikilotrophus</name>
    <dbReference type="NCBI Taxonomy" id="1333667"/>
    <lineage>
        <taxon>Bacteria</taxon>
        <taxon>Bacillati</taxon>
        <taxon>Actinomycetota</taxon>
        <taxon>Actinomycetes</taxon>
        <taxon>Geodermatophilales</taxon>
        <taxon>Geodermatophilaceae</taxon>
        <taxon>Geodermatophilus</taxon>
    </lineage>
</organism>
<feature type="region of interest" description="Disordered" evidence="1">
    <location>
        <begin position="1"/>
        <end position="27"/>
    </location>
</feature>
<gene>
    <name evidence="2" type="ORF">SAMN04488546_2757</name>
</gene>
<accession>A0A1I0F4F6</accession>
<reference evidence="3" key="1">
    <citation type="submission" date="2016-10" db="EMBL/GenBank/DDBJ databases">
        <authorList>
            <person name="Varghese N."/>
            <person name="Submissions S."/>
        </authorList>
    </citation>
    <scope>NUCLEOTIDE SEQUENCE [LARGE SCALE GENOMIC DNA]</scope>
    <source>
        <strain evidence="3">DSM 44209</strain>
    </source>
</reference>
<dbReference type="Proteomes" id="UP000198507">
    <property type="component" value="Unassembled WGS sequence"/>
</dbReference>
<dbReference type="EMBL" id="FOIE01000005">
    <property type="protein sequence ID" value="SET52925.1"/>
    <property type="molecule type" value="Genomic_DNA"/>
</dbReference>
<dbReference type="AlphaFoldDB" id="A0A1I0F4F6"/>
<proteinExistence type="predicted"/>
<name>A0A1I0F4F6_9ACTN</name>
<evidence type="ECO:0000256" key="1">
    <source>
        <dbReference type="SAM" id="MobiDB-lite"/>
    </source>
</evidence>
<evidence type="ECO:0000313" key="3">
    <source>
        <dbReference type="Proteomes" id="UP000198507"/>
    </source>
</evidence>